<proteinExistence type="predicted"/>
<dbReference type="AlphaFoldDB" id="A0A5M9JC73"/>
<sequence>MALSKNNPKPQNPEFFPEKVRGKSTSPPKKIFKRPKVGSEADSTRSKRYSATPEPTEEAVDANFSPGHAPGYIQWKRAPIPDIMTETEEQKRNRINKKHAPKGKRGTRCINDGTIDRKAPTVGKAELSKLVIDFKTEEEDEHTNEVIQGEIRYEYGVDEKGQEVNWNNIDFIQHLNNWRSQIIRRNIGKAYDKNEFWTVQEQRVVTGLITDHLNAGKDIDWLQISHEYNFIVRNTKQNKGAPGAPRRYHCQENDKSTREAISTSIPLREDRYIPSRTDWVLRREMSYFLAPDAIAVMERLKASTRPQLNGQPPKKPTKEERQFAKNIKGTAAIKGSSEEEENLFSSKYGNDRSLVETPSETTQDSQISHLTEPRPLRSRSVARTTTTDKPPTRRYKKRTAYNEEIVYDEPSTSSHLPTSYNTIPLMGGSQQALDTLAEQAAIMYDKLHESQKLSVPRCIVPNLNASRPALVLSGSSLSASFVPKSASTSDVSNTLSSLPAASLRTRHSGSIRTPLSPGHNRQPSAPRTPYIPPHGPNRVPIGAINRQMIDQTAAKAAVDMADDSEMTGASGSAPEV</sequence>
<reference evidence="2 3" key="1">
    <citation type="submission" date="2019-06" db="EMBL/GenBank/DDBJ databases">
        <title>Genome Sequence of the Brown Rot Fungal Pathogen Monilinia fructicola.</title>
        <authorList>
            <person name="De Miccolis Angelini R.M."/>
            <person name="Landi L."/>
            <person name="Abate D."/>
            <person name="Pollastro S."/>
            <person name="Romanazzi G."/>
            <person name="Faretra F."/>
        </authorList>
    </citation>
    <scope>NUCLEOTIDE SEQUENCE [LARGE SCALE GENOMIC DNA]</scope>
    <source>
        <strain evidence="2 3">Mfrc123</strain>
    </source>
</reference>
<accession>A0A5M9JC73</accession>
<dbReference type="EMBL" id="VICG01000012">
    <property type="protein sequence ID" value="KAA8566200.1"/>
    <property type="molecule type" value="Genomic_DNA"/>
</dbReference>
<feature type="region of interest" description="Disordered" evidence="1">
    <location>
        <begin position="92"/>
        <end position="114"/>
    </location>
</feature>
<gene>
    <name evidence="2" type="ORF">EYC84_008801</name>
</gene>
<evidence type="ECO:0000313" key="3">
    <source>
        <dbReference type="Proteomes" id="UP000322873"/>
    </source>
</evidence>
<feature type="compositionally biased region" description="Polar residues" evidence="1">
    <location>
        <begin position="356"/>
        <end position="369"/>
    </location>
</feature>
<feature type="region of interest" description="Disordered" evidence="1">
    <location>
        <begin position="499"/>
        <end position="576"/>
    </location>
</feature>
<feature type="compositionally biased region" description="Basic residues" evidence="1">
    <location>
        <begin position="93"/>
        <end position="107"/>
    </location>
</feature>
<protein>
    <recommendedName>
        <fullName evidence="4">Myb-like domain-containing protein</fullName>
    </recommendedName>
</protein>
<evidence type="ECO:0000313" key="2">
    <source>
        <dbReference type="EMBL" id="KAA8566200.1"/>
    </source>
</evidence>
<feature type="region of interest" description="Disordered" evidence="1">
    <location>
        <begin position="1"/>
        <end position="73"/>
    </location>
</feature>
<dbReference type="Proteomes" id="UP000322873">
    <property type="component" value="Unassembled WGS sequence"/>
</dbReference>
<feature type="region of interest" description="Disordered" evidence="1">
    <location>
        <begin position="328"/>
        <end position="397"/>
    </location>
</feature>
<dbReference type="OrthoDB" id="5430411at2759"/>
<evidence type="ECO:0000256" key="1">
    <source>
        <dbReference type="SAM" id="MobiDB-lite"/>
    </source>
</evidence>
<comment type="caution">
    <text evidence="2">The sequence shown here is derived from an EMBL/GenBank/DDBJ whole genome shotgun (WGS) entry which is preliminary data.</text>
</comment>
<feature type="region of interest" description="Disordered" evidence="1">
    <location>
        <begin position="238"/>
        <end position="259"/>
    </location>
</feature>
<feature type="compositionally biased region" description="Polar residues" evidence="1">
    <location>
        <begin position="510"/>
        <end position="525"/>
    </location>
</feature>
<name>A0A5M9JC73_MONFR</name>
<dbReference type="VEuPathDB" id="FungiDB:MFRU_019g01510"/>
<evidence type="ECO:0008006" key="4">
    <source>
        <dbReference type="Google" id="ProtNLM"/>
    </source>
</evidence>
<feature type="compositionally biased region" description="Basic and acidic residues" evidence="1">
    <location>
        <begin position="249"/>
        <end position="258"/>
    </location>
</feature>
<organism evidence="2 3">
    <name type="scientific">Monilinia fructicola</name>
    <name type="common">Brown rot fungus</name>
    <name type="synonym">Ciboria fructicola</name>
    <dbReference type="NCBI Taxonomy" id="38448"/>
    <lineage>
        <taxon>Eukaryota</taxon>
        <taxon>Fungi</taxon>
        <taxon>Dikarya</taxon>
        <taxon>Ascomycota</taxon>
        <taxon>Pezizomycotina</taxon>
        <taxon>Leotiomycetes</taxon>
        <taxon>Helotiales</taxon>
        <taxon>Sclerotiniaceae</taxon>
        <taxon>Monilinia</taxon>
    </lineage>
</organism>
<keyword evidence="3" id="KW-1185">Reference proteome</keyword>